<keyword evidence="2 4" id="KW-0238">DNA-binding</keyword>
<organism evidence="6 7">
    <name type="scientific">Micromonospora sonneratiae</name>
    <dbReference type="NCBI Taxonomy" id="1184706"/>
    <lineage>
        <taxon>Bacteria</taxon>
        <taxon>Bacillati</taxon>
        <taxon>Actinomycetota</taxon>
        <taxon>Actinomycetes</taxon>
        <taxon>Micromonosporales</taxon>
        <taxon>Micromonosporaceae</taxon>
        <taxon>Micromonospora</taxon>
    </lineage>
</organism>
<feature type="domain" description="HTH tetR-type" evidence="5">
    <location>
        <begin position="1"/>
        <end position="40"/>
    </location>
</feature>
<sequence length="163" mass="18389">MLPILEVARRAGVSQATLYRHFPDRYALTIAVIAARMTRLEVLAAANAEHPAAFRELLHAVLRTQFEMRPLVVLARRLDQRLRDQYRQRVVVALSRPLRSAQARGYVRADLVPDDLVLLLAMVRCLADAEQEDAVELGTATDRFIDLVLDGVFRSDDLRMGPS</sequence>
<feature type="DNA-binding region" description="H-T-H motif" evidence="4">
    <location>
        <begin position="3"/>
        <end position="22"/>
    </location>
</feature>
<dbReference type="EMBL" id="JBHTMP010000005">
    <property type="protein sequence ID" value="MFD1320470.1"/>
    <property type="molecule type" value="Genomic_DNA"/>
</dbReference>
<dbReference type="SUPFAM" id="SSF48498">
    <property type="entry name" value="Tetracyclin repressor-like, C-terminal domain"/>
    <property type="match status" value="1"/>
</dbReference>
<dbReference type="InterPro" id="IPR049445">
    <property type="entry name" value="TetR_SbtR-like_C"/>
</dbReference>
<evidence type="ECO:0000256" key="2">
    <source>
        <dbReference type="ARBA" id="ARBA00023125"/>
    </source>
</evidence>
<dbReference type="PANTHER" id="PTHR30055">
    <property type="entry name" value="HTH-TYPE TRANSCRIPTIONAL REGULATOR RUTR"/>
    <property type="match status" value="1"/>
</dbReference>
<dbReference type="InterPro" id="IPR001647">
    <property type="entry name" value="HTH_TetR"/>
</dbReference>
<dbReference type="InterPro" id="IPR036271">
    <property type="entry name" value="Tet_transcr_reg_TetR-rel_C_sf"/>
</dbReference>
<dbReference type="SUPFAM" id="SSF46689">
    <property type="entry name" value="Homeodomain-like"/>
    <property type="match status" value="1"/>
</dbReference>
<dbReference type="Gene3D" id="1.10.357.10">
    <property type="entry name" value="Tetracycline Repressor, domain 2"/>
    <property type="match status" value="1"/>
</dbReference>
<dbReference type="PANTHER" id="PTHR30055:SF234">
    <property type="entry name" value="HTH-TYPE TRANSCRIPTIONAL REGULATOR BETI"/>
    <property type="match status" value="1"/>
</dbReference>
<evidence type="ECO:0000313" key="6">
    <source>
        <dbReference type="EMBL" id="MFD1320470.1"/>
    </source>
</evidence>
<evidence type="ECO:0000259" key="5">
    <source>
        <dbReference type="PROSITE" id="PS50977"/>
    </source>
</evidence>
<reference evidence="7" key="1">
    <citation type="journal article" date="2019" name="Int. J. Syst. Evol. Microbiol.">
        <title>The Global Catalogue of Microorganisms (GCM) 10K type strain sequencing project: providing services to taxonomists for standard genome sequencing and annotation.</title>
        <authorList>
            <consortium name="The Broad Institute Genomics Platform"/>
            <consortium name="The Broad Institute Genome Sequencing Center for Infectious Disease"/>
            <person name="Wu L."/>
            <person name="Ma J."/>
        </authorList>
    </citation>
    <scope>NUCLEOTIDE SEQUENCE [LARGE SCALE GENOMIC DNA]</scope>
    <source>
        <strain evidence="7">JCM 31037</strain>
    </source>
</reference>
<dbReference type="PROSITE" id="PS50977">
    <property type="entry name" value="HTH_TETR_2"/>
    <property type="match status" value="1"/>
</dbReference>
<protein>
    <submittedName>
        <fullName evidence="6">Helix-turn-helix domain-containing protein</fullName>
    </submittedName>
</protein>
<evidence type="ECO:0000313" key="7">
    <source>
        <dbReference type="Proteomes" id="UP001597260"/>
    </source>
</evidence>
<dbReference type="Pfam" id="PF00440">
    <property type="entry name" value="TetR_N"/>
    <property type="match status" value="1"/>
</dbReference>
<gene>
    <name evidence="6" type="ORF">ACFQ4H_05120</name>
</gene>
<evidence type="ECO:0000256" key="4">
    <source>
        <dbReference type="PROSITE-ProRule" id="PRU00335"/>
    </source>
</evidence>
<accession>A0ABW3Y8W7</accession>
<keyword evidence="7" id="KW-1185">Reference proteome</keyword>
<evidence type="ECO:0000256" key="1">
    <source>
        <dbReference type="ARBA" id="ARBA00023015"/>
    </source>
</evidence>
<proteinExistence type="predicted"/>
<keyword evidence="3" id="KW-0804">Transcription</keyword>
<dbReference type="Pfam" id="PF21597">
    <property type="entry name" value="TetR_C_43"/>
    <property type="match status" value="1"/>
</dbReference>
<name>A0ABW3Y8W7_9ACTN</name>
<dbReference type="Proteomes" id="UP001597260">
    <property type="component" value="Unassembled WGS sequence"/>
</dbReference>
<dbReference type="RefSeq" id="WP_377567486.1">
    <property type="nucleotide sequence ID" value="NZ_JBHTMP010000005.1"/>
</dbReference>
<dbReference type="InterPro" id="IPR009057">
    <property type="entry name" value="Homeodomain-like_sf"/>
</dbReference>
<evidence type="ECO:0000256" key="3">
    <source>
        <dbReference type="ARBA" id="ARBA00023163"/>
    </source>
</evidence>
<comment type="caution">
    <text evidence="6">The sequence shown here is derived from an EMBL/GenBank/DDBJ whole genome shotgun (WGS) entry which is preliminary data.</text>
</comment>
<keyword evidence="1" id="KW-0805">Transcription regulation</keyword>
<dbReference type="InterPro" id="IPR050109">
    <property type="entry name" value="HTH-type_TetR-like_transc_reg"/>
</dbReference>